<dbReference type="OrthoDB" id="3553614at2759"/>
<name>A0A553HN10_9PEZI</name>
<dbReference type="Proteomes" id="UP000319160">
    <property type="component" value="Unassembled WGS sequence"/>
</dbReference>
<accession>A0A553HN10</accession>
<protein>
    <recommendedName>
        <fullName evidence="4">Cyanovirin-N domain-containing protein</fullName>
    </recommendedName>
</protein>
<reference evidence="3" key="1">
    <citation type="submission" date="2019-06" db="EMBL/GenBank/DDBJ databases">
        <title>Draft genome sequence of the griseofulvin-producing fungus Xylaria cubensis strain G536.</title>
        <authorList>
            <person name="Mead M.E."/>
            <person name="Raja H.A."/>
            <person name="Steenwyk J.L."/>
            <person name="Knowles S.L."/>
            <person name="Oberlies N.H."/>
            <person name="Rokas A."/>
        </authorList>
    </citation>
    <scope>NUCLEOTIDE SEQUENCE [LARGE SCALE GENOMIC DNA]</scope>
    <source>
        <strain evidence="3">G536</strain>
    </source>
</reference>
<feature type="chain" id="PRO_5021954654" description="Cyanovirin-N domain-containing protein" evidence="1">
    <location>
        <begin position="20"/>
        <end position="116"/>
    </location>
</feature>
<dbReference type="AlphaFoldDB" id="A0A553HN10"/>
<evidence type="ECO:0008006" key="4">
    <source>
        <dbReference type="Google" id="ProtNLM"/>
    </source>
</evidence>
<keyword evidence="3" id="KW-1185">Reference proteome</keyword>
<keyword evidence="1" id="KW-0732">Signal</keyword>
<feature type="signal peptide" evidence="1">
    <location>
        <begin position="1"/>
        <end position="19"/>
    </location>
</feature>
<gene>
    <name evidence="2" type="ORF">FHL15_009776</name>
</gene>
<organism evidence="2 3">
    <name type="scientific">Xylaria flabelliformis</name>
    <dbReference type="NCBI Taxonomy" id="2512241"/>
    <lineage>
        <taxon>Eukaryota</taxon>
        <taxon>Fungi</taxon>
        <taxon>Dikarya</taxon>
        <taxon>Ascomycota</taxon>
        <taxon>Pezizomycotina</taxon>
        <taxon>Sordariomycetes</taxon>
        <taxon>Xylariomycetidae</taxon>
        <taxon>Xylariales</taxon>
        <taxon>Xylariaceae</taxon>
        <taxon>Xylaria</taxon>
    </lineage>
</organism>
<evidence type="ECO:0000313" key="3">
    <source>
        <dbReference type="Proteomes" id="UP000319160"/>
    </source>
</evidence>
<evidence type="ECO:0000313" key="2">
    <source>
        <dbReference type="EMBL" id="TRX89339.1"/>
    </source>
</evidence>
<proteinExistence type="predicted"/>
<evidence type="ECO:0000256" key="1">
    <source>
        <dbReference type="SAM" id="SignalP"/>
    </source>
</evidence>
<comment type="caution">
    <text evidence="2">The sequence shown here is derived from an EMBL/GenBank/DDBJ whole genome shotgun (WGS) entry which is preliminary data.</text>
</comment>
<dbReference type="EMBL" id="VFLP01000069">
    <property type="protein sequence ID" value="TRX89339.1"/>
    <property type="molecule type" value="Genomic_DNA"/>
</dbReference>
<sequence length="116" mass="12196">MQFTLATFVVAALAASANATVYLGTRTGIDGSQNKVAWTNGTPDVCSGFTTVSSASENPCDRDFNVDGNNGPFKFVGCGGAGLTLFRNGQFNTNCQSKGKDINCPDGAKIKQEWQC</sequence>